<dbReference type="EMBL" id="AFBI03000262">
    <property type="protein sequence ID" value="EJW05309.1"/>
    <property type="molecule type" value="Genomic_DNA"/>
</dbReference>
<sequence length="160" mass="19112">MKNNNPKDFNNFYNNSFSNMELGRPDHGKMKAEYHSHHQSILENYFSQGRIPRFHYSYNSVLLKLCKHFFSKKIMINSYNSYNVNHFINSKLRIICQGNNIQMVFQYLKTIFLTNKLALDTAYKNQFRIRIRVLIINQNIIAFVSQFTLKNIYITVKINL</sequence>
<organism evidence="1 2">
    <name type="scientific">Edhazardia aedis (strain USNM 41457)</name>
    <name type="common">Microsporidian parasite</name>
    <dbReference type="NCBI Taxonomy" id="1003232"/>
    <lineage>
        <taxon>Eukaryota</taxon>
        <taxon>Fungi</taxon>
        <taxon>Fungi incertae sedis</taxon>
        <taxon>Microsporidia</taxon>
        <taxon>Edhazardia</taxon>
    </lineage>
</organism>
<dbReference type="Proteomes" id="UP000003163">
    <property type="component" value="Unassembled WGS sequence"/>
</dbReference>
<reference evidence="1 2" key="1">
    <citation type="submission" date="2011-08" db="EMBL/GenBank/DDBJ databases">
        <authorList>
            <person name="Liu Z.J."/>
            <person name="Shi F.L."/>
            <person name="Lu J.Q."/>
            <person name="Li M."/>
            <person name="Wang Z.L."/>
        </authorList>
    </citation>
    <scope>NUCLEOTIDE SEQUENCE [LARGE SCALE GENOMIC DNA]</scope>
    <source>
        <strain evidence="1 2">USNM 41457</strain>
    </source>
</reference>
<evidence type="ECO:0000313" key="1">
    <source>
        <dbReference type="EMBL" id="EJW05309.1"/>
    </source>
</evidence>
<evidence type="ECO:0000313" key="2">
    <source>
        <dbReference type="Proteomes" id="UP000003163"/>
    </source>
</evidence>
<protein>
    <submittedName>
        <fullName evidence="1">Uncharacterized protein</fullName>
    </submittedName>
</protein>
<name>J9DCW3_EDHAE</name>
<dbReference type="VEuPathDB" id="MicrosporidiaDB:EDEG_04078"/>
<proteinExistence type="predicted"/>
<dbReference type="HOGENOM" id="CLU_1652121_0_0_1"/>
<accession>J9DCW3</accession>
<keyword evidence="2" id="KW-1185">Reference proteome</keyword>
<dbReference type="AlphaFoldDB" id="J9DCW3"/>
<gene>
    <name evidence="1" type="ORF">EDEG_04078</name>
</gene>
<comment type="caution">
    <text evidence="1">The sequence shown here is derived from an EMBL/GenBank/DDBJ whole genome shotgun (WGS) entry which is preliminary data.</text>
</comment>
<dbReference type="InParanoid" id="J9DCW3"/>
<reference evidence="2" key="2">
    <citation type="submission" date="2015-07" db="EMBL/GenBank/DDBJ databases">
        <title>Contrasting host-pathogen interactions and genome evolution in two generalist and specialist microsporidian pathogens of mosquitoes.</title>
        <authorList>
            <consortium name="The Broad Institute Genomics Platform"/>
            <consortium name="The Broad Institute Genome Sequencing Center for Infectious Disease"/>
            <person name="Cuomo C.A."/>
            <person name="Sanscrainte N.D."/>
            <person name="Goldberg J.M."/>
            <person name="Heiman D."/>
            <person name="Young S."/>
            <person name="Zeng Q."/>
            <person name="Becnel J.J."/>
            <person name="Birren B.W."/>
        </authorList>
    </citation>
    <scope>NUCLEOTIDE SEQUENCE [LARGE SCALE GENOMIC DNA]</scope>
    <source>
        <strain evidence="2">USNM 41457</strain>
    </source>
</reference>